<organism evidence="1 2">
    <name type="scientific">Candidatus Magnetoglobus multicellularis str. Araruama</name>
    <dbReference type="NCBI Taxonomy" id="890399"/>
    <lineage>
        <taxon>Bacteria</taxon>
        <taxon>Pseudomonadati</taxon>
        <taxon>Thermodesulfobacteriota</taxon>
        <taxon>Desulfobacteria</taxon>
        <taxon>Desulfobacterales</taxon>
        <taxon>Desulfobacteraceae</taxon>
        <taxon>Candidatus Magnetoglobus</taxon>
    </lineage>
</organism>
<dbReference type="InterPro" id="IPR007555">
    <property type="entry name" value="DUF499"/>
</dbReference>
<comment type="caution">
    <text evidence="1">The sequence shown here is derived from an EMBL/GenBank/DDBJ whole genome shotgun (WGS) entry which is preliminary data.</text>
</comment>
<proteinExistence type="predicted"/>
<dbReference type="EMBL" id="ATBP01000132">
    <property type="protein sequence ID" value="ETR72594.1"/>
    <property type="molecule type" value="Genomic_DNA"/>
</dbReference>
<protein>
    <submittedName>
        <fullName evidence="1">ATPase AAA</fullName>
    </submittedName>
</protein>
<evidence type="ECO:0000313" key="2">
    <source>
        <dbReference type="Proteomes" id="UP000189670"/>
    </source>
</evidence>
<sequence>MARLKPWYKVVTPREDLREGRPLDASEFAVHLDQIRDGRAHIDYQKPERFFERTYLTRNLLGLSAEVCRRLTGQKTETSSIFNMSTQFGGGKTHALTLLYHLASHGPSSEAWMGVSRIKSSAGIKQIPKSRTAVFVGTEFDSIQGRGGDNSPVRKTPWGEIAYQLLGDQGFEIIKEHEKQMIAPAGDVIRKLLPKDKPCLILVDELLNYISRNRKSGLSTQLYNFIQNLSEEIRGSGNAVLVISIPASELEMTPDDRSDYERFKKLLDRLGKAVIMSAEEETSEIIRRRLFEWDLRAQSTDGRILLPKDADAVCNEYADWVSDHRQQLPNWFADHAREAFKATYPFHPMALSVFERKWQELPRFQQTRGILRLLALWVSDCYQQGFKGALKELLICPGSAPLHDEKFRAAVFEQLGESRLEGALTTDICGKKESHAVRLDAESVDTIKKTKLHRKVSSVIFYESNGGQTKQFATVPEIRMALGGPNLDIGNVETALDSLVDVCYYLTSERNQYKFTLKENLNKRFADRKANVKDPDIDEKIREEIQKVFPATVGVERVFFPDKSGQIPDRPVITFIVMAPDNSIQDDSNVKQNIETMTKEYGKSARTYKSALIWVVPESVSLLKEEARNLIAWNDIADENLKLDDSQNRQLNTNLKKAKSNLKESVWRTYKNVLLLDKDNTLRLIDLGLPTSSSAESMCKLILLTLQQTDEVQKMVSPRFLIRNWPPAFTEWSTKSVRDAFYASPKFPRLLNTDAIKDMISRGVSEGHLAYVGKLQSGEYSPFYYKKSIDSLEIEISDDVYIISSEEAEKHIKPPKLAKIIVSPSQVDVKPDEKQTFTVKGLDQFNRDFDISTVEWSTTGGEIDSNGVFYADQDKGNFIINAKSDNVTGSASIKIAEEVKPFDPSPPDEEPTQPERLNWSGEVEPLKWMNLYTKVLTKFVKKGSLKVNVNIEAIPSNGIDDQLIEETKAALRELGLNDNVKTD</sequence>
<gene>
    <name evidence="1" type="ORF">OMM_01599</name>
</gene>
<dbReference type="AlphaFoldDB" id="A0A1V1PCU3"/>
<reference evidence="2" key="1">
    <citation type="submission" date="2012-11" db="EMBL/GenBank/DDBJ databases">
        <authorList>
            <person name="Lucero-Rivera Y.E."/>
            <person name="Tovar-Ramirez D."/>
        </authorList>
    </citation>
    <scope>NUCLEOTIDE SEQUENCE [LARGE SCALE GENOMIC DNA]</scope>
    <source>
        <strain evidence="2">Araruama</strain>
    </source>
</reference>
<accession>A0A1V1PCU3</accession>
<dbReference type="Pfam" id="PF04465">
    <property type="entry name" value="DUF499"/>
    <property type="match status" value="1"/>
</dbReference>
<evidence type="ECO:0000313" key="1">
    <source>
        <dbReference type="EMBL" id="ETR72594.1"/>
    </source>
</evidence>
<name>A0A1V1PCU3_9BACT</name>
<dbReference type="Gene3D" id="2.60.40.1080">
    <property type="match status" value="1"/>
</dbReference>
<dbReference type="Proteomes" id="UP000189670">
    <property type="component" value="Unassembled WGS sequence"/>
</dbReference>